<dbReference type="Pfam" id="PF13485">
    <property type="entry name" value="Peptidase_MA_2"/>
    <property type="match status" value="1"/>
</dbReference>
<dbReference type="InterPro" id="IPR039568">
    <property type="entry name" value="Peptidase_MA-like_dom"/>
</dbReference>
<organism evidence="3 4">
    <name type="scientific">candidate division WOR-3 bacterium RBG_13_43_14</name>
    <dbReference type="NCBI Taxonomy" id="1802590"/>
    <lineage>
        <taxon>Bacteria</taxon>
        <taxon>Bacteria division WOR-3</taxon>
    </lineage>
</organism>
<dbReference type="Pfam" id="PF07676">
    <property type="entry name" value="PD40"/>
    <property type="match status" value="4"/>
</dbReference>
<dbReference type="InterPro" id="IPR011042">
    <property type="entry name" value="6-blade_b-propeller_TolB-like"/>
</dbReference>
<dbReference type="Proteomes" id="UP000177025">
    <property type="component" value="Unassembled WGS sequence"/>
</dbReference>
<proteinExistence type="inferred from homology"/>
<gene>
    <name evidence="3" type="ORF">A2Y85_08635</name>
</gene>
<feature type="domain" description="Peptidase MA-like" evidence="2">
    <location>
        <begin position="55"/>
        <end position="257"/>
    </location>
</feature>
<dbReference type="AlphaFoldDB" id="A0A1F4U235"/>
<evidence type="ECO:0000313" key="3">
    <source>
        <dbReference type="EMBL" id="OGC38927.1"/>
    </source>
</evidence>
<sequence>MNIALIGFLICTQYFGQNKIQYRDFSFNILKTEHFDIYFYEGGEGLAAFAEEVLEDGYVQLEEDLGIEIEFRIPVILYNSPNDFAQTNITLELIEEAVGGFTEILKNRMVVPFTGDYEEFRHVLVHELTHVFEFVIFFPSRMEAIFTGDLFYSIPLWVMEGLAEYESLEWDNNTEIIIKDLVIHNSLIPLPELENYGGFIIYKEGQAFYHYLAERYSREKVGEFLHILKSKKNIDAAFVSLFGVTIEDFNEQWLRYLQRKYWPDIGLLDNFDDFARVIYNHKKTKSLYNTSTAISSSGDKIAFISDKNGVAEIILISSVDGQVLKRLVKSYYSAGYEGLHLYQGGLDFSPDDKYITFAARAHGRDVLYIIDAYTGKMKYRYALDLDGVYSPSFSPDGSAIIFSGMKNGYSDIYLIDLVSGDLEKVTDDIYTDRYPTFSNSGLIAFVSDRPDAGDDFYYGNYAIFAADNNGIERLASRTSYVASPVFTPDDDLYFIADYDSAYNLYYYDREQMAITHRSDIHSGIYYPTISANGDKIAFSYMIDYGYDVCVVKNPLAKMIAGEEPDSRTGEYYYEETDLDPDDLRRYRPKFTFDYLSATASYYSVLGISGLGQIALSDILGNHHIQLSADFYGNLTNSDIFINYWFLKKRTDYGVSLFQYLNWFRDADDLITWRYLGGGLNAQYPISRFFRFELGVYAYKVYETRWRNFFPDYYSNFYYENNYNFFYPNVSFVFDNISWGSMGPRKGRRARLTGYTTVFSDFDIVSTILDYRRYLPITSRANFAVRLVGAASLGPDLEYWSIGGPYTLHGYRYYEFSGSKVGFANLELRVPVIDHLKLAFPIPLEFTNIRGALFTDFGGVYSDSFQVYSTNGGFHLQDLKMGIGAGLRFNLFYMIFKLDFSRPTDLQNWLPNRSDGSSRWRIDLTLGSEW</sequence>
<accession>A0A1F4U235</accession>
<dbReference type="PANTHER" id="PTHR36842">
    <property type="entry name" value="PROTEIN TOLB HOMOLOG"/>
    <property type="match status" value="1"/>
</dbReference>
<dbReference type="InterPro" id="IPR011659">
    <property type="entry name" value="WD40"/>
</dbReference>
<protein>
    <recommendedName>
        <fullName evidence="2">Peptidase MA-like domain-containing protein</fullName>
    </recommendedName>
</protein>
<evidence type="ECO:0000256" key="1">
    <source>
        <dbReference type="ARBA" id="ARBA00009820"/>
    </source>
</evidence>
<dbReference type="Gene3D" id="2.120.10.30">
    <property type="entry name" value="TolB, C-terminal domain"/>
    <property type="match status" value="1"/>
</dbReference>
<name>A0A1F4U235_UNCW3</name>
<comment type="similarity">
    <text evidence="1">Belongs to the TolB family.</text>
</comment>
<comment type="caution">
    <text evidence="3">The sequence shown here is derived from an EMBL/GenBank/DDBJ whole genome shotgun (WGS) entry which is preliminary data.</text>
</comment>
<evidence type="ECO:0000313" key="4">
    <source>
        <dbReference type="Proteomes" id="UP000177025"/>
    </source>
</evidence>
<dbReference type="PANTHER" id="PTHR36842:SF1">
    <property type="entry name" value="PROTEIN TOLB"/>
    <property type="match status" value="1"/>
</dbReference>
<dbReference type="EMBL" id="MEUM01000160">
    <property type="protein sequence ID" value="OGC38927.1"/>
    <property type="molecule type" value="Genomic_DNA"/>
</dbReference>
<evidence type="ECO:0000259" key="2">
    <source>
        <dbReference type="Pfam" id="PF13485"/>
    </source>
</evidence>
<dbReference type="SUPFAM" id="SSF69304">
    <property type="entry name" value="Tricorn protease N-terminal domain"/>
    <property type="match status" value="1"/>
</dbReference>
<reference evidence="3 4" key="1">
    <citation type="journal article" date="2016" name="Nat. Commun.">
        <title>Thousands of microbial genomes shed light on interconnected biogeochemical processes in an aquifer system.</title>
        <authorList>
            <person name="Anantharaman K."/>
            <person name="Brown C.T."/>
            <person name="Hug L.A."/>
            <person name="Sharon I."/>
            <person name="Castelle C.J."/>
            <person name="Probst A.J."/>
            <person name="Thomas B.C."/>
            <person name="Singh A."/>
            <person name="Wilkins M.J."/>
            <person name="Karaoz U."/>
            <person name="Brodie E.L."/>
            <person name="Williams K.H."/>
            <person name="Hubbard S.S."/>
            <person name="Banfield J.F."/>
        </authorList>
    </citation>
    <scope>NUCLEOTIDE SEQUENCE [LARGE SCALE GENOMIC DNA]</scope>
</reference>
<dbReference type="Gene3D" id="2.40.160.50">
    <property type="entry name" value="membrane protein fhac: a member of the omp85/tpsb transporter family"/>
    <property type="match status" value="1"/>
</dbReference>